<dbReference type="OrthoDB" id="9803632at2"/>
<evidence type="ECO:0000256" key="2">
    <source>
        <dbReference type="ARBA" id="ARBA00022475"/>
    </source>
</evidence>
<keyword evidence="5 6" id="KW-0472">Membrane</keyword>
<evidence type="ECO:0000313" key="8">
    <source>
        <dbReference type="Proteomes" id="UP000030130"/>
    </source>
</evidence>
<feature type="transmembrane region" description="Helical" evidence="6">
    <location>
        <begin position="233"/>
        <end position="257"/>
    </location>
</feature>
<keyword evidence="4 6" id="KW-1133">Transmembrane helix</keyword>
<comment type="subcellular location">
    <subcellularLocation>
        <location evidence="1">Membrane</location>
        <topology evidence="1">Multi-pass membrane protein</topology>
    </subcellularLocation>
</comment>
<accession>A0A0A2F0Y8</accession>
<keyword evidence="2" id="KW-1003">Cell membrane</keyword>
<dbReference type="GO" id="GO:0016765">
    <property type="term" value="F:transferase activity, transferring alkyl or aryl (other than methyl) groups"/>
    <property type="evidence" value="ECO:0007669"/>
    <property type="project" value="InterPro"/>
</dbReference>
<proteinExistence type="predicted"/>
<feature type="transmembrane region" description="Helical" evidence="6">
    <location>
        <begin position="278"/>
        <end position="295"/>
    </location>
</feature>
<name>A0A0A2F0Y8_9PORP</name>
<reference evidence="7 8" key="1">
    <citation type="submission" date="2014-08" db="EMBL/GenBank/DDBJ databases">
        <title>Porphyromonas gulae strain:COT-052_OH1451 Genome sequencing.</title>
        <authorList>
            <person name="Wallis C."/>
            <person name="Deusch O."/>
            <person name="O'Flynn C."/>
            <person name="Davis I."/>
            <person name="Jospin G."/>
            <person name="Darling A.E."/>
            <person name="Coil D.A."/>
            <person name="Alexiev A."/>
            <person name="Horsfall A."/>
            <person name="Kirkwood N."/>
            <person name="Harris S."/>
            <person name="Eisen J.A."/>
        </authorList>
    </citation>
    <scope>NUCLEOTIDE SEQUENCE [LARGE SCALE GENOMIC DNA]</scope>
    <source>
        <strain evidence="8">COT-052 OH1451</strain>
    </source>
</reference>
<organism evidence="7 8">
    <name type="scientific">Porphyromonas gulae</name>
    <dbReference type="NCBI Taxonomy" id="111105"/>
    <lineage>
        <taxon>Bacteria</taxon>
        <taxon>Pseudomonadati</taxon>
        <taxon>Bacteroidota</taxon>
        <taxon>Bacteroidia</taxon>
        <taxon>Bacteroidales</taxon>
        <taxon>Porphyromonadaceae</taxon>
        <taxon>Porphyromonas</taxon>
    </lineage>
</organism>
<feature type="transmembrane region" description="Helical" evidence="6">
    <location>
        <begin position="108"/>
        <end position="129"/>
    </location>
</feature>
<dbReference type="STRING" id="111105.HR09_04695"/>
<keyword evidence="3 6" id="KW-0812">Transmembrane</keyword>
<dbReference type="eggNOG" id="COG0382">
    <property type="taxonomic scope" value="Bacteria"/>
</dbReference>
<feature type="transmembrane region" description="Helical" evidence="6">
    <location>
        <begin position="166"/>
        <end position="184"/>
    </location>
</feature>
<dbReference type="InterPro" id="IPR000537">
    <property type="entry name" value="UbiA_prenyltransferase"/>
</dbReference>
<evidence type="ECO:0000256" key="1">
    <source>
        <dbReference type="ARBA" id="ARBA00004141"/>
    </source>
</evidence>
<feature type="transmembrane region" description="Helical" evidence="6">
    <location>
        <begin position="136"/>
        <end position="154"/>
    </location>
</feature>
<feature type="transmembrane region" description="Helical" evidence="6">
    <location>
        <begin position="204"/>
        <end position="227"/>
    </location>
</feature>
<dbReference type="RefSeq" id="WP_039422346.1">
    <property type="nucleotide sequence ID" value="NZ_JRAI01000084.1"/>
</dbReference>
<evidence type="ECO:0000256" key="5">
    <source>
        <dbReference type="ARBA" id="ARBA00023136"/>
    </source>
</evidence>
<dbReference type="EMBL" id="JRAI01000084">
    <property type="protein sequence ID" value="KGN83662.1"/>
    <property type="molecule type" value="Genomic_DNA"/>
</dbReference>
<dbReference type="InterPro" id="IPR044878">
    <property type="entry name" value="UbiA_sf"/>
</dbReference>
<gene>
    <name evidence="7" type="ORF">HR08_10645</name>
</gene>
<sequence length="296" mass="33043">MCHSIFKVLRPHQWVKNLFIFLPVFFGKHLFEVEYWLPSLFAFVSFSLAASGVYCFNDINDVEADRLHPVKCHRPIASGALSIGLGYALMVICFILSIGLLWVGANAIAMDFVGVSLVIVGYIGMNILYSIKLKQIAIVDILIISLGFVLRLLMGSLATGIVLSKWLVLMTMLLALFLALAKRWDDVWIYETTGMKARGNIDKYNTAFMNQALSIVAAITVVCYIMYTISDEVVARIGSSHLYLTAIFVLAGLLRHLQLTLVENRSGSPTKVLLQDRFMQICVIGWAITFGIILYC</sequence>
<feature type="transmembrane region" description="Helical" evidence="6">
    <location>
        <begin position="76"/>
        <end position="102"/>
    </location>
</feature>
<evidence type="ECO:0000256" key="3">
    <source>
        <dbReference type="ARBA" id="ARBA00022692"/>
    </source>
</evidence>
<feature type="transmembrane region" description="Helical" evidence="6">
    <location>
        <begin position="35"/>
        <end position="56"/>
    </location>
</feature>
<comment type="caution">
    <text evidence="7">The sequence shown here is derived from an EMBL/GenBank/DDBJ whole genome shotgun (WGS) entry which is preliminary data.</text>
</comment>
<evidence type="ECO:0000256" key="6">
    <source>
        <dbReference type="SAM" id="Phobius"/>
    </source>
</evidence>
<keyword evidence="7" id="KW-0808">Transferase</keyword>
<dbReference type="Pfam" id="PF01040">
    <property type="entry name" value="UbiA"/>
    <property type="match status" value="1"/>
</dbReference>
<dbReference type="AlphaFoldDB" id="A0A0A2F0Y8"/>
<dbReference type="GO" id="GO:0016020">
    <property type="term" value="C:membrane"/>
    <property type="evidence" value="ECO:0007669"/>
    <property type="project" value="UniProtKB-SubCell"/>
</dbReference>
<dbReference type="NCBIfam" id="NF008978">
    <property type="entry name" value="PRK12324.1-4"/>
    <property type="match status" value="1"/>
</dbReference>
<evidence type="ECO:0000313" key="7">
    <source>
        <dbReference type="EMBL" id="KGN83662.1"/>
    </source>
</evidence>
<dbReference type="CDD" id="cd13963">
    <property type="entry name" value="PT_UbiA_2"/>
    <property type="match status" value="1"/>
</dbReference>
<evidence type="ECO:0000256" key="4">
    <source>
        <dbReference type="ARBA" id="ARBA00022989"/>
    </source>
</evidence>
<dbReference type="Gene3D" id="1.10.357.140">
    <property type="entry name" value="UbiA prenyltransferase"/>
    <property type="match status" value="1"/>
</dbReference>
<dbReference type="Proteomes" id="UP000030130">
    <property type="component" value="Unassembled WGS sequence"/>
</dbReference>
<protein>
    <submittedName>
        <fullName evidence="7">Prenyltransferase UbiA</fullName>
    </submittedName>
</protein>